<dbReference type="Pfam" id="PF03097">
    <property type="entry name" value="BRO1"/>
    <property type="match status" value="1"/>
</dbReference>
<evidence type="ECO:0000256" key="2">
    <source>
        <dbReference type="SAM" id="Coils"/>
    </source>
</evidence>
<dbReference type="PROSITE" id="PS51180">
    <property type="entry name" value="BRO1"/>
    <property type="match status" value="1"/>
</dbReference>
<dbReference type="OrthoDB" id="64867at2759"/>
<feature type="region of interest" description="Disordered" evidence="3">
    <location>
        <begin position="739"/>
        <end position="802"/>
    </location>
</feature>
<dbReference type="Gene3D" id="1.20.140.50">
    <property type="entry name" value="alix/aip1 like domains"/>
    <property type="match status" value="1"/>
</dbReference>
<evidence type="ECO:0000256" key="3">
    <source>
        <dbReference type="SAM" id="MobiDB-lite"/>
    </source>
</evidence>
<evidence type="ECO:0000313" key="6">
    <source>
        <dbReference type="Proteomes" id="UP000736335"/>
    </source>
</evidence>
<dbReference type="PANTHER" id="PTHR23030:SF39">
    <property type="entry name" value="PROGRAMMED CELL DEATH 6-INTERACTING PROTEIN"/>
    <property type="match status" value="1"/>
</dbReference>
<accession>A0A9P6L267</accession>
<sequence length="802" mass="89944">MSNLLALPLKKTSVIPVAQAARKYIQDNLPDSNPDAFKWDFKQWESFRKRTLSDVIHVDLIQPFLDYHAQLVFILTKLPADIGLEIPYSLAFASSNTRPISLSNIVYERCAVLFNLASLYSQIAYAEDRSSPDGLKTASKYYQQAAGVLKYLGTSVLPRFYKSLDDAEPPLEFTNAFINSLELLMLGQAQECAWQLVLTRPNSSNSIIARLSTQVSIYYDQAALSVREASPSIKHLFPSNWLVHIQSKALHFDAAAQYRKANEELEGRKYGQEIGRLQSARKKAKEGIDIARKGGASASVLNDLNSLLSAVENDLKRAERDNDLIYHQVPPSLTSLQPISPASMVKSDVPSTLTDPQSVIQRDGVIFGELLALGTRKAIDIYNHRKDGFISDEIVGYAVELNEEIDAVKKSLSLPAVLDALGKPISLPPSLLAKAREIRGHNTPSLIENSLDVIEGLSFRNHSTLEEAIGILDDEAEEDENFREGHDLERPQSHEANSDLIVKHSRYLKVLEQASASDKQVRNKWDEWKEIIEQLCWDEETLEASVPSPTVVPGKNTSNVNQETRRCARDLRALLEKLEDLKNSRSQTVQRARFAAESDDITSRVLREAAGVEQWTEVQPTMFEDTFEQEMSKYDKFKSALEEGDTTQKDLLSQLRERNQALIASRQDDPVVKEREHAIQSLELAYHKCKEIEANLAEGTKFHQEFLALLKGFKDECQQWTNQRSSELELITRSMTSMSLDNSHKETDSNNPLTAPLSPSELPSNIQGLGLPPPDSDDWEELALPPPPLVTNRSKTMARGGR</sequence>
<dbReference type="Gene3D" id="1.20.120.560">
    <property type="entry name" value="alix/aip1 in complex with the ypdl late domain"/>
    <property type="match status" value="1"/>
</dbReference>
<reference evidence="5" key="1">
    <citation type="journal article" date="2020" name="Nat. Commun.">
        <title>Large-scale genome sequencing of mycorrhizal fungi provides insights into the early evolution of symbiotic traits.</title>
        <authorList>
            <person name="Miyauchi S."/>
            <person name="Kiss E."/>
            <person name="Kuo A."/>
            <person name="Drula E."/>
            <person name="Kohler A."/>
            <person name="Sanchez-Garcia M."/>
            <person name="Morin E."/>
            <person name="Andreopoulos B."/>
            <person name="Barry K.W."/>
            <person name="Bonito G."/>
            <person name="Buee M."/>
            <person name="Carver A."/>
            <person name="Chen C."/>
            <person name="Cichocki N."/>
            <person name="Clum A."/>
            <person name="Culley D."/>
            <person name="Crous P.W."/>
            <person name="Fauchery L."/>
            <person name="Girlanda M."/>
            <person name="Hayes R.D."/>
            <person name="Keri Z."/>
            <person name="LaButti K."/>
            <person name="Lipzen A."/>
            <person name="Lombard V."/>
            <person name="Magnuson J."/>
            <person name="Maillard F."/>
            <person name="Murat C."/>
            <person name="Nolan M."/>
            <person name="Ohm R.A."/>
            <person name="Pangilinan J."/>
            <person name="Pereira M.F."/>
            <person name="Perotto S."/>
            <person name="Peter M."/>
            <person name="Pfister S."/>
            <person name="Riley R."/>
            <person name="Sitrit Y."/>
            <person name="Stielow J.B."/>
            <person name="Szollosi G."/>
            <person name="Zifcakova L."/>
            <person name="Stursova M."/>
            <person name="Spatafora J.W."/>
            <person name="Tedersoo L."/>
            <person name="Vaario L.M."/>
            <person name="Yamada A."/>
            <person name="Yan M."/>
            <person name="Wang P."/>
            <person name="Xu J."/>
            <person name="Bruns T."/>
            <person name="Baldrian P."/>
            <person name="Vilgalys R."/>
            <person name="Dunand C."/>
            <person name="Henrissat B."/>
            <person name="Grigoriev I.V."/>
            <person name="Hibbett D."/>
            <person name="Nagy L.G."/>
            <person name="Martin F.M."/>
        </authorList>
    </citation>
    <scope>NUCLEOTIDE SEQUENCE</scope>
    <source>
        <strain evidence="5">UH-Tt-Lm1</strain>
    </source>
</reference>
<reference evidence="5" key="2">
    <citation type="submission" date="2020-11" db="EMBL/GenBank/DDBJ databases">
        <authorList>
            <consortium name="DOE Joint Genome Institute"/>
            <person name="Kuo A."/>
            <person name="Miyauchi S."/>
            <person name="Kiss E."/>
            <person name="Drula E."/>
            <person name="Kohler A."/>
            <person name="Sanchez-Garcia M."/>
            <person name="Andreopoulos B."/>
            <person name="Barry K.W."/>
            <person name="Bonito G."/>
            <person name="Buee M."/>
            <person name="Carver A."/>
            <person name="Chen C."/>
            <person name="Cichocki N."/>
            <person name="Clum A."/>
            <person name="Culley D."/>
            <person name="Crous P.W."/>
            <person name="Fauchery L."/>
            <person name="Girlanda M."/>
            <person name="Hayes R."/>
            <person name="Keri Z."/>
            <person name="Labutti K."/>
            <person name="Lipzen A."/>
            <person name="Lombard V."/>
            <person name="Magnuson J."/>
            <person name="Maillard F."/>
            <person name="Morin E."/>
            <person name="Murat C."/>
            <person name="Nolan M."/>
            <person name="Ohm R."/>
            <person name="Pangilinan J."/>
            <person name="Pereira M."/>
            <person name="Perotto S."/>
            <person name="Peter M."/>
            <person name="Riley R."/>
            <person name="Sitrit Y."/>
            <person name="Stielow B."/>
            <person name="Szollosi G."/>
            <person name="Zifcakova L."/>
            <person name="Stursova M."/>
            <person name="Spatafora J.W."/>
            <person name="Tedersoo L."/>
            <person name="Vaario L.-M."/>
            <person name="Yamada A."/>
            <person name="Yan M."/>
            <person name="Wang P."/>
            <person name="Xu J."/>
            <person name="Bruns T."/>
            <person name="Baldrian P."/>
            <person name="Vilgalys R."/>
            <person name="Henrissat B."/>
            <person name="Grigoriev I.V."/>
            <person name="Hibbett D."/>
            <person name="Nagy L.G."/>
            <person name="Martin F.M."/>
        </authorList>
    </citation>
    <scope>NUCLEOTIDE SEQUENCE</scope>
    <source>
        <strain evidence="5">UH-Tt-Lm1</strain>
    </source>
</reference>
<organism evidence="5 6">
    <name type="scientific">Thelephora terrestris</name>
    <dbReference type="NCBI Taxonomy" id="56493"/>
    <lineage>
        <taxon>Eukaryota</taxon>
        <taxon>Fungi</taxon>
        <taxon>Dikarya</taxon>
        <taxon>Basidiomycota</taxon>
        <taxon>Agaricomycotina</taxon>
        <taxon>Agaricomycetes</taxon>
        <taxon>Thelephorales</taxon>
        <taxon>Thelephoraceae</taxon>
        <taxon>Thelephora</taxon>
    </lineage>
</organism>
<dbReference type="SMART" id="SM01041">
    <property type="entry name" value="BRO1"/>
    <property type="match status" value="1"/>
</dbReference>
<feature type="domain" description="BRO1" evidence="4">
    <location>
        <begin position="3"/>
        <end position="405"/>
    </location>
</feature>
<evidence type="ECO:0000313" key="5">
    <source>
        <dbReference type="EMBL" id="KAF9779034.1"/>
    </source>
</evidence>
<feature type="coiled-coil region" evidence="2">
    <location>
        <begin position="561"/>
        <end position="591"/>
    </location>
</feature>
<feature type="coiled-coil region" evidence="2">
    <location>
        <begin position="301"/>
        <end position="328"/>
    </location>
</feature>
<comment type="similarity">
    <text evidence="1">Belongs to the palA/RIM20 family.</text>
</comment>
<protein>
    <submittedName>
        <fullName evidence="5">BRO1-domain-containing protein</fullName>
    </submittedName>
</protein>
<comment type="caution">
    <text evidence="5">The sequence shown here is derived from an EMBL/GenBank/DDBJ whole genome shotgun (WGS) entry which is preliminary data.</text>
</comment>
<proteinExistence type="inferred from homology"/>
<dbReference type="PANTHER" id="PTHR23030">
    <property type="entry name" value="PCD6 INTERACTING PROTEIN-RELATED"/>
    <property type="match status" value="1"/>
</dbReference>
<dbReference type="InterPro" id="IPR025304">
    <property type="entry name" value="ALIX_V_dom"/>
</dbReference>
<evidence type="ECO:0000256" key="1">
    <source>
        <dbReference type="ARBA" id="ARBA00038154"/>
    </source>
</evidence>
<dbReference type="InterPro" id="IPR004328">
    <property type="entry name" value="BRO1_dom"/>
</dbReference>
<evidence type="ECO:0000259" key="4">
    <source>
        <dbReference type="PROSITE" id="PS51180"/>
    </source>
</evidence>
<dbReference type="Gene3D" id="1.25.40.280">
    <property type="entry name" value="alix/aip1 like domains"/>
    <property type="match status" value="1"/>
</dbReference>
<dbReference type="Pfam" id="PF13949">
    <property type="entry name" value="ALIX_LYPXL_bnd"/>
    <property type="match status" value="1"/>
</dbReference>
<keyword evidence="6" id="KW-1185">Reference proteome</keyword>
<dbReference type="AlphaFoldDB" id="A0A9P6L267"/>
<dbReference type="GO" id="GO:0005768">
    <property type="term" value="C:endosome"/>
    <property type="evidence" value="ECO:0007669"/>
    <property type="project" value="TreeGrafter"/>
</dbReference>
<gene>
    <name evidence="5" type="ORF">BJ322DRAFT_1091126</name>
</gene>
<dbReference type="InterPro" id="IPR038499">
    <property type="entry name" value="BRO1_sf"/>
</dbReference>
<dbReference type="EMBL" id="WIUZ02000021">
    <property type="protein sequence ID" value="KAF9779034.1"/>
    <property type="molecule type" value="Genomic_DNA"/>
</dbReference>
<name>A0A9P6L267_9AGAM</name>
<keyword evidence="2" id="KW-0175">Coiled coil</keyword>
<dbReference type="Proteomes" id="UP000736335">
    <property type="component" value="Unassembled WGS sequence"/>
</dbReference>